<dbReference type="Proteomes" id="UP000307440">
    <property type="component" value="Unassembled WGS sequence"/>
</dbReference>
<dbReference type="InterPro" id="IPR001806">
    <property type="entry name" value="Small_GTPase"/>
</dbReference>
<dbReference type="SMART" id="SM00175">
    <property type="entry name" value="RAB"/>
    <property type="match status" value="1"/>
</dbReference>
<dbReference type="GO" id="GO:0005525">
    <property type="term" value="F:GTP binding"/>
    <property type="evidence" value="ECO:0007669"/>
    <property type="project" value="UniProtKB-KW"/>
</dbReference>
<evidence type="ECO:0000256" key="3">
    <source>
        <dbReference type="ARBA" id="ARBA00023134"/>
    </source>
</evidence>
<dbReference type="PROSITE" id="PS51419">
    <property type="entry name" value="RAB"/>
    <property type="match status" value="1"/>
</dbReference>
<accession>A0A5C3L4W6</accession>
<dbReference type="PANTHER" id="PTHR24070">
    <property type="entry name" value="RAS, DI-RAS, AND RHEB FAMILY MEMBERS OF SMALL GTPASE SUPERFAMILY"/>
    <property type="match status" value="1"/>
</dbReference>
<dbReference type="SUPFAM" id="SSF52540">
    <property type="entry name" value="P-loop containing nucleoside triphosphate hydrolases"/>
    <property type="match status" value="1"/>
</dbReference>
<dbReference type="InterPro" id="IPR005225">
    <property type="entry name" value="Small_GTP-bd"/>
</dbReference>
<evidence type="ECO:0000256" key="1">
    <source>
        <dbReference type="ARBA" id="ARBA00004342"/>
    </source>
</evidence>
<proteinExistence type="predicted"/>
<dbReference type="InterPro" id="IPR020849">
    <property type="entry name" value="Small_GTPase_Ras-type"/>
</dbReference>
<protein>
    <submittedName>
        <fullName evidence="4">P-loop containing nucleoside triphosphate hydrolase protein</fullName>
    </submittedName>
</protein>
<keyword evidence="5" id="KW-1185">Reference proteome</keyword>
<dbReference type="GO" id="GO:0005886">
    <property type="term" value="C:plasma membrane"/>
    <property type="evidence" value="ECO:0007669"/>
    <property type="project" value="UniProtKB-SubCell"/>
</dbReference>
<keyword evidence="2" id="KW-0547">Nucleotide-binding</keyword>
<dbReference type="SMART" id="SM00174">
    <property type="entry name" value="RHO"/>
    <property type="match status" value="1"/>
</dbReference>
<comment type="subcellular location">
    <subcellularLocation>
        <location evidence="1">Cell membrane</location>
        <topology evidence="1">Lipid-anchor</topology>
        <orientation evidence="1">Cytoplasmic side</orientation>
    </subcellularLocation>
</comment>
<dbReference type="NCBIfam" id="TIGR00231">
    <property type="entry name" value="small_GTP"/>
    <property type="match status" value="1"/>
</dbReference>
<organism evidence="4 5">
    <name type="scientific">Coprinopsis marcescibilis</name>
    <name type="common">Agaric fungus</name>
    <name type="synonym">Psathyrella marcescibilis</name>
    <dbReference type="NCBI Taxonomy" id="230819"/>
    <lineage>
        <taxon>Eukaryota</taxon>
        <taxon>Fungi</taxon>
        <taxon>Dikarya</taxon>
        <taxon>Basidiomycota</taxon>
        <taxon>Agaricomycotina</taxon>
        <taxon>Agaricomycetes</taxon>
        <taxon>Agaricomycetidae</taxon>
        <taxon>Agaricales</taxon>
        <taxon>Agaricineae</taxon>
        <taxon>Psathyrellaceae</taxon>
        <taxon>Coprinopsis</taxon>
    </lineage>
</organism>
<gene>
    <name evidence="4" type="ORF">FA15DRAFT_585774</name>
</gene>
<keyword evidence="4" id="KW-0378">Hydrolase</keyword>
<dbReference type="GO" id="GO:0003924">
    <property type="term" value="F:GTPase activity"/>
    <property type="evidence" value="ECO:0007669"/>
    <property type="project" value="InterPro"/>
</dbReference>
<dbReference type="OrthoDB" id="5976022at2759"/>
<evidence type="ECO:0000256" key="2">
    <source>
        <dbReference type="ARBA" id="ARBA00022741"/>
    </source>
</evidence>
<keyword evidence="3" id="KW-0342">GTP-binding</keyword>
<name>A0A5C3L4W6_COPMA</name>
<dbReference type="PRINTS" id="PR00449">
    <property type="entry name" value="RASTRNSFRMNG"/>
</dbReference>
<dbReference type="STRING" id="230819.A0A5C3L4W6"/>
<evidence type="ECO:0000313" key="5">
    <source>
        <dbReference type="Proteomes" id="UP000307440"/>
    </source>
</evidence>
<dbReference type="SMART" id="SM00173">
    <property type="entry name" value="RAS"/>
    <property type="match status" value="1"/>
</dbReference>
<dbReference type="EMBL" id="ML210162">
    <property type="protein sequence ID" value="TFK27652.1"/>
    <property type="molecule type" value="Genomic_DNA"/>
</dbReference>
<dbReference type="Pfam" id="PF00071">
    <property type="entry name" value="Ras"/>
    <property type="match status" value="1"/>
</dbReference>
<dbReference type="InterPro" id="IPR027417">
    <property type="entry name" value="P-loop_NTPase"/>
</dbReference>
<dbReference type="AlphaFoldDB" id="A0A5C3L4W6"/>
<dbReference type="Gene3D" id="3.40.50.300">
    <property type="entry name" value="P-loop containing nucleotide triphosphate hydrolases"/>
    <property type="match status" value="1"/>
</dbReference>
<reference evidence="4 5" key="1">
    <citation type="journal article" date="2019" name="Nat. Ecol. Evol.">
        <title>Megaphylogeny resolves global patterns of mushroom evolution.</title>
        <authorList>
            <person name="Varga T."/>
            <person name="Krizsan K."/>
            <person name="Foldi C."/>
            <person name="Dima B."/>
            <person name="Sanchez-Garcia M."/>
            <person name="Sanchez-Ramirez S."/>
            <person name="Szollosi G.J."/>
            <person name="Szarkandi J.G."/>
            <person name="Papp V."/>
            <person name="Albert L."/>
            <person name="Andreopoulos W."/>
            <person name="Angelini C."/>
            <person name="Antonin V."/>
            <person name="Barry K.W."/>
            <person name="Bougher N.L."/>
            <person name="Buchanan P."/>
            <person name="Buyck B."/>
            <person name="Bense V."/>
            <person name="Catcheside P."/>
            <person name="Chovatia M."/>
            <person name="Cooper J."/>
            <person name="Damon W."/>
            <person name="Desjardin D."/>
            <person name="Finy P."/>
            <person name="Geml J."/>
            <person name="Haridas S."/>
            <person name="Hughes K."/>
            <person name="Justo A."/>
            <person name="Karasinski D."/>
            <person name="Kautmanova I."/>
            <person name="Kiss B."/>
            <person name="Kocsube S."/>
            <person name="Kotiranta H."/>
            <person name="LaButti K.M."/>
            <person name="Lechner B.E."/>
            <person name="Liimatainen K."/>
            <person name="Lipzen A."/>
            <person name="Lukacs Z."/>
            <person name="Mihaltcheva S."/>
            <person name="Morgado L.N."/>
            <person name="Niskanen T."/>
            <person name="Noordeloos M.E."/>
            <person name="Ohm R.A."/>
            <person name="Ortiz-Santana B."/>
            <person name="Ovrebo C."/>
            <person name="Racz N."/>
            <person name="Riley R."/>
            <person name="Savchenko A."/>
            <person name="Shiryaev A."/>
            <person name="Soop K."/>
            <person name="Spirin V."/>
            <person name="Szebenyi C."/>
            <person name="Tomsovsky M."/>
            <person name="Tulloss R.E."/>
            <person name="Uehling J."/>
            <person name="Grigoriev I.V."/>
            <person name="Vagvolgyi C."/>
            <person name="Papp T."/>
            <person name="Martin F.M."/>
            <person name="Miettinen O."/>
            <person name="Hibbett D.S."/>
            <person name="Nagy L.G."/>
        </authorList>
    </citation>
    <scope>NUCLEOTIDE SEQUENCE [LARGE SCALE GENOMIC DNA]</scope>
    <source>
        <strain evidence="4 5">CBS 121175</strain>
    </source>
</reference>
<dbReference type="GO" id="GO:0007165">
    <property type="term" value="P:signal transduction"/>
    <property type="evidence" value="ECO:0007669"/>
    <property type="project" value="InterPro"/>
</dbReference>
<evidence type="ECO:0000313" key="4">
    <source>
        <dbReference type="EMBL" id="TFK27652.1"/>
    </source>
</evidence>
<dbReference type="PROSITE" id="PS51421">
    <property type="entry name" value="RAS"/>
    <property type="match status" value="1"/>
</dbReference>
<sequence>MDPSEKPARKRRIAIVGSRGVDKSSLITQFVENHFVETYYPTIESTFNKVITYAGVNYDCDLIDTAGQDEYSVLSARNAVNTHAYMLVYSITSRNSLDMAVLVHEKILDFTGLDSFPCVFVGNKCHEHQSRQVSREEGRTRAKERNAAWIETSTKFNENVGETDMSFFRRPTLMH</sequence>